<dbReference type="Proteomes" id="UP000008068">
    <property type="component" value="Unassembled WGS sequence"/>
</dbReference>
<dbReference type="EMBL" id="GL379846">
    <property type="protein sequence ID" value="EGT54546.1"/>
    <property type="molecule type" value="Genomic_DNA"/>
</dbReference>
<feature type="region of interest" description="Disordered" evidence="2">
    <location>
        <begin position="215"/>
        <end position="241"/>
    </location>
</feature>
<feature type="compositionally biased region" description="Basic and acidic residues" evidence="2">
    <location>
        <begin position="494"/>
        <end position="506"/>
    </location>
</feature>
<gene>
    <name evidence="4" type="ORF">CAEBREN_19126</name>
</gene>
<organism evidence="5">
    <name type="scientific">Caenorhabditis brenneri</name>
    <name type="common">Nematode worm</name>
    <dbReference type="NCBI Taxonomy" id="135651"/>
    <lineage>
        <taxon>Eukaryota</taxon>
        <taxon>Metazoa</taxon>
        <taxon>Ecdysozoa</taxon>
        <taxon>Nematoda</taxon>
        <taxon>Chromadorea</taxon>
        <taxon>Rhabditida</taxon>
        <taxon>Rhabditina</taxon>
        <taxon>Rhabditomorpha</taxon>
        <taxon>Rhabditoidea</taxon>
        <taxon>Rhabditidae</taxon>
        <taxon>Peloderinae</taxon>
        <taxon>Caenorhabditis</taxon>
    </lineage>
</organism>
<dbReference type="OMA" id="HNINDKK"/>
<dbReference type="eggNOG" id="ENOG502TGP6">
    <property type="taxonomic scope" value="Eukaryota"/>
</dbReference>
<feature type="compositionally biased region" description="Basic and acidic residues" evidence="2">
    <location>
        <begin position="1"/>
        <end position="17"/>
    </location>
</feature>
<feature type="compositionally biased region" description="Basic and acidic residues" evidence="2">
    <location>
        <begin position="423"/>
        <end position="442"/>
    </location>
</feature>
<proteinExistence type="predicted"/>
<feature type="compositionally biased region" description="Acidic residues" evidence="2">
    <location>
        <begin position="477"/>
        <end position="493"/>
    </location>
</feature>
<keyword evidence="1" id="KW-0863">Zinc-finger</keyword>
<dbReference type="AlphaFoldDB" id="G0N746"/>
<evidence type="ECO:0000256" key="2">
    <source>
        <dbReference type="SAM" id="MobiDB-lite"/>
    </source>
</evidence>
<feature type="compositionally biased region" description="Acidic residues" evidence="2">
    <location>
        <begin position="507"/>
        <end position="527"/>
    </location>
</feature>
<feature type="region of interest" description="Disordered" evidence="2">
    <location>
        <begin position="421"/>
        <end position="534"/>
    </location>
</feature>
<feature type="domain" description="C3H1-type" evidence="3">
    <location>
        <begin position="613"/>
        <end position="640"/>
    </location>
</feature>
<evidence type="ECO:0000259" key="3">
    <source>
        <dbReference type="PROSITE" id="PS50103"/>
    </source>
</evidence>
<feature type="region of interest" description="Disordered" evidence="2">
    <location>
        <begin position="1"/>
        <end position="57"/>
    </location>
</feature>
<protein>
    <recommendedName>
        <fullName evidence="3">C3H1-type domain-containing protein</fullName>
    </recommendedName>
</protein>
<accession>G0N746</accession>
<evidence type="ECO:0000256" key="1">
    <source>
        <dbReference type="PROSITE-ProRule" id="PRU00723"/>
    </source>
</evidence>
<feature type="region of interest" description="Disordered" evidence="2">
    <location>
        <begin position="339"/>
        <end position="380"/>
    </location>
</feature>
<name>G0N746_CAEBE</name>
<keyword evidence="1" id="KW-0862">Zinc</keyword>
<dbReference type="InterPro" id="IPR000571">
    <property type="entry name" value="Znf_CCCH"/>
</dbReference>
<reference evidence="5" key="1">
    <citation type="submission" date="2011-07" db="EMBL/GenBank/DDBJ databases">
        <authorList>
            <consortium name="Caenorhabditis brenneri Sequencing and Analysis Consortium"/>
            <person name="Wilson R.K."/>
        </authorList>
    </citation>
    <scope>NUCLEOTIDE SEQUENCE [LARGE SCALE GENOMIC DNA]</scope>
    <source>
        <strain evidence="5">PB2801</strain>
    </source>
</reference>
<feature type="region of interest" description="Disordered" evidence="2">
    <location>
        <begin position="272"/>
        <end position="314"/>
    </location>
</feature>
<dbReference type="FunCoup" id="G0N746">
    <property type="interactions" value="1988"/>
</dbReference>
<feature type="compositionally biased region" description="Polar residues" evidence="2">
    <location>
        <begin position="446"/>
        <end position="458"/>
    </location>
</feature>
<dbReference type="GO" id="GO:0008270">
    <property type="term" value="F:zinc ion binding"/>
    <property type="evidence" value="ECO:0007669"/>
    <property type="project" value="UniProtKB-KW"/>
</dbReference>
<keyword evidence="5" id="KW-1185">Reference proteome</keyword>
<feature type="compositionally biased region" description="Basic and acidic residues" evidence="2">
    <location>
        <begin position="305"/>
        <end position="314"/>
    </location>
</feature>
<dbReference type="InParanoid" id="G0N746"/>
<dbReference type="STRING" id="135651.G0N746"/>
<evidence type="ECO:0000313" key="4">
    <source>
        <dbReference type="EMBL" id="EGT54546.1"/>
    </source>
</evidence>
<dbReference type="PROSITE" id="PS50103">
    <property type="entry name" value="ZF_C3H1"/>
    <property type="match status" value="1"/>
</dbReference>
<keyword evidence="1" id="KW-0479">Metal-binding</keyword>
<feature type="zinc finger region" description="C3H1-type" evidence="1">
    <location>
        <begin position="613"/>
        <end position="640"/>
    </location>
</feature>
<dbReference type="HOGENOM" id="CLU_387443_0_0_1"/>
<sequence>MCLYHPERRRNNQRRADSLFSPPFEQPQQSMGTSWHANGNGNNCNNGNGVRETRQPPPESVIFGMSTTTAPVQQPNQDIRLLQNLINTSYDFYPPPGINRGPLHYFPAPPALPNNFEFIRPLMSLSLPPHPPMIPTSSQQNLQPISPTPLPQSFDDNYEQICMDIVSPDDPQTSNGQPTNPPIEIPLEAVVDVPKPAPKPVLEDEEALRAMLLSQLSQKKKRNAEKPTTKSSPKRLRKNSARISTSAENAFGTHAPIQPPPPIPKIEVRLTKKTVEEPAAPVGLNAETSQSPESPESPPPSPARELTESLTREARKAQLELRMFEINKTFEEQRAKVANASKEAKTAADMAKRAAEMAKEAEEMNKKALEMREKCKEDSRLGKENMKKILIEKRDIQNAIDIMSIEDLDDIDVEDFPAIIVSEVKREPTRSDSDYRSPKHEPMLTAESSVVDQNSAESSFREPETTQELMQNGVSDEKEEEEVMEKEIEEEAEKESNEEIDNRTEDKDEEESIEGEDEYEEVEEEEMSNPISPENSTVTLMEIVDNESVNVENGSVNEPKNNNTVTTGSTAMEREAALRQRLMNKMTRPEKLPEDLVPVVSSSIPDHATECRNMLLKMCKFELNGKCERPRDCPFLHLHSLTDRKQQMQLLEGLFREIFEYNEEDIEVAVQQTLHFMPEFTEFEKLMEKFASVVYQNTPSYKNKLFTFFATRR</sequence>
<feature type="compositionally biased region" description="Basic and acidic residues" evidence="2">
    <location>
        <begin position="342"/>
        <end position="380"/>
    </location>
</feature>
<feature type="compositionally biased region" description="Polar residues" evidence="2">
    <location>
        <begin position="26"/>
        <end position="37"/>
    </location>
</feature>
<feature type="compositionally biased region" description="Low complexity" evidence="2">
    <location>
        <begin position="38"/>
        <end position="49"/>
    </location>
</feature>
<evidence type="ECO:0000313" key="5">
    <source>
        <dbReference type="Proteomes" id="UP000008068"/>
    </source>
</evidence>
<dbReference type="OrthoDB" id="5862346at2759"/>